<evidence type="ECO:0000313" key="1">
    <source>
        <dbReference type="EMBL" id="KKK65728.1"/>
    </source>
</evidence>
<accession>A0A0F8XA86</accession>
<dbReference type="AlphaFoldDB" id="A0A0F8XA86"/>
<proteinExistence type="predicted"/>
<organism evidence="1">
    <name type="scientific">marine sediment metagenome</name>
    <dbReference type="NCBI Taxonomy" id="412755"/>
    <lineage>
        <taxon>unclassified sequences</taxon>
        <taxon>metagenomes</taxon>
        <taxon>ecological metagenomes</taxon>
    </lineage>
</organism>
<reference evidence="1" key="1">
    <citation type="journal article" date="2015" name="Nature">
        <title>Complex archaea that bridge the gap between prokaryotes and eukaryotes.</title>
        <authorList>
            <person name="Spang A."/>
            <person name="Saw J.H."/>
            <person name="Jorgensen S.L."/>
            <person name="Zaremba-Niedzwiedzka K."/>
            <person name="Martijn J."/>
            <person name="Lind A.E."/>
            <person name="van Eijk R."/>
            <person name="Schleper C."/>
            <person name="Guy L."/>
            <person name="Ettema T.J."/>
        </authorList>
    </citation>
    <scope>NUCLEOTIDE SEQUENCE</scope>
</reference>
<comment type="caution">
    <text evidence="1">The sequence shown here is derived from an EMBL/GenBank/DDBJ whole genome shotgun (WGS) entry which is preliminary data.</text>
</comment>
<dbReference type="EMBL" id="LAZR01060409">
    <property type="protein sequence ID" value="KKK65728.1"/>
    <property type="molecule type" value="Genomic_DNA"/>
</dbReference>
<protein>
    <submittedName>
        <fullName evidence="1">Uncharacterized protein</fullName>
    </submittedName>
</protein>
<sequence length="68" mass="7574">MAKMRAISMNRWGTNGIQVTYEVSAPVDGLSTNFSEAAMPENSSEFARLLAIRMYDEFDVDLKKVATP</sequence>
<gene>
    <name evidence="1" type="ORF">LCGC14_2971230</name>
</gene>
<name>A0A0F8XA86_9ZZZZ</name>